<evidence type="ECO:0000313" key="2">
    <source>
        <dbReference type="Proteomes" id="UP000708298"/>
    </source>
</evidence>
<name>A0A963YVF8_9PROT</name>
<gene>
    <name evidence="1" type="ORF">ASILVAE211_20495</name>
</gene>
<reference evidence="1" key="2">
    <citation type="submission" date="2021-01" db="EMBL/GenBank/DDBJ databases">
        <authorList>
            <person name="Mieszkin S."/>
            <person name="Pouder E."/>
            <person name="Alain K."/>
        </authorList>
    </citation>
    <scope>NUCLEOTIDE SEQUENCE</scope>
    <source>
        <strain evidence="1">HW T2.11</strain>
    </source>
</reference>
<reference evidence="1" key="1">
    <citation type="journal article" date="2021" name="Microorganisms">
        <title>Acidisoma silvae sp. nov. and Acidisomacellulosilytica sp. nov., Two Acidophilic Bacteria Isolated from Decaying Wood, Hydrolyzing Cellulose and Producing Poly-3-hydroxybutyrate.</title>
        <authorList>
            <person name="Mieszkin S."/>
            <person name="Pouder E."/>
            <person name="Uroz S."/>
            <person name="Simon-Colin C."/>
            <person name="Alain K."/>
        </authorList>
    </citation>
    <scope>NUCLEOTIDE SEQUENCE</scope>
    <source>
        <strain evidence="1">HW T2.11</strain>
    </source>
</reference>
<evidence type="ECO:0000313" key="1">
    <source>
        <dbReference type="EMBL" id="MCB8877586.1"/>
    </source>
</evidence>
<organism evidence="1 2">
    <name type="scientific">Acidisoma silvae</name>
    <dbReference type="NCBI Taxonomy" id="2802396"/>
    <lineage>
        <taxon>Bacteria</taxon>
        <taxon>Pseudomonadati</taxon>
        <taxon>Pseudomonadota</taxon>
        <taxon>Alphaproteobacteria</taxon>
        <taxon>Acetobacterales</taxon>
        <taxon>Acidocellaceae</taxon>
        <taxon>Acidisoma</taxon>
    </lineage>
</organism>
<dbReference type="EMBL" id="JAESVB010000015">
    <property type="protein sequence ID" value="MCB8877586.1"/>
    <property type="molecule type" value="Genomic_DNA"/>
</dbReference>
<comment type="caution">
    <text evidence="1">The sequence shown here is derived from an EMBL/GenBank/DDBJ whole genome shotgun (WGS) entry which is preliminary data.</text>
</comment>
<proteinExistence type="predicted"/>
<dbReference type="Proteomes" id="UP000708298">
    <property type="component" value="Unassembled WGS sequence"/>
</dbReference>
<dbReference type="AlphaFoldDB" id="A0A963YVF8"/>
<accession>A0A963YVF8</accession>
<dbReference type="RefSeq" id="WP_227323235.1">
    <property type="nucleotide sequence ID" value="NZ_JAESVB010000015.1"/>
</dbReference>
<protein>
    <submittedName>
        <fullName evidence="1">Uncharacterized protein</fullName>
    </submittedName>
</protein>
<keyword evidence="2" id="KW-1185">Reference proteome</keyword>
<sequence length="61" mass="6874">MKIPPPFISRRLVATVVFVEGQDAFDKGLSLTENPYRKDNPLARNAWEDGWITAAREASVK</sequence>